<dbReference type="OrthoDB" id="2342932at2759"/>
<feature type="non-terminal residue" evidence="6">
    <location>
        <position position="1"/>
    </location>
</feature>
<evidence type="ECO:0008006" key="8">
    <source>
        <dbReference type="Google" id="ProtNLM"/>
    </source>
</evidence>
<dbReference type="SUPFAM" id="SSF54695">
    <property type="entry name" value="POZ domain"/>
    <property type="match status" value="1"/>
</dbReference>
<keyword evidence="7" id="KW-1185">Reference proteome</keyword>
<keyword evidence="2" id="KW-0833">Ubl conjugation pathway</keyword>
<dbReference type="Gene3D" id="3.30.710.10">
    <property type="entry name" value="Potassium Channel Kv1.1, Chain A"/>
    <property type="match status" value="1"/>
</dbReference>
<accession>A0A267EHL5</accession>
<organism evidence="6 7">
    <name type="scientific">Macrostomum lignano</name>
    <dbReference type="NCBI Taxonomy" id="282301"/>
    <lineage>
        <taxon>Eukaryota</taxon>
        <taxon>Metazoa</taxon>
        <taxon>Spiralia</taxon>
        <taxon>Lophotrochozoa</taxon>
        <taxon>Platyhelminthes</taxon>
        <taxon>Rhabditophora</taxon>
        <taxon>Macrostomorpha</taxon>
        <taxon>Macrostomida</taxon>
        <taxon>Macrostomidae</taxon>
        <taxon>Macrostomum</taxon>
    </lineage>
</organism>
<protein>
    <recommendedName>
        <fullName evidence="8">Skp1-related protein</fullName>
    </recommendedName>
</protein>
<dbReference type="Pfam" id="PF01466">
    <property type="entry name" value="Skp1"/>
    <property type="match status" value="1"/>
</dbReference>
<dbReference type="InterPro" id="IPR016897">
    <property type="entry name" value="SKP1"/>
</dbReference>
<dbReference type="PANTHER" id="PTHR11165">
    <property type="entry name" value="SKP1"/>
    <property type="match status" value="1"/>
</dbReference>
<comment type="caution">
    <text evidence="6">The sequence shown here is derived from an EMBL/GenBank/DDBJ whole genome shotgun (WGS) entry which is preliminary data.</text>
</comment>
<gene>
    <name evidence="6" type="ORF">BOX15_Mlig005802g1</name>
</gene>
<evidence type="ECO:0000259" key="4">
    <source>
        <dbReference type="Pfam" id="PF01466"/>
    </source>
</evidence>
<evidence type="ECO:0000313" key="6">
    <source>
        <dbReference type="EMBL" id="PAA60417.1"/>
    </source>
</evidence>
<sequence>SPAMPNVKLLSSDNEIIELDSDALRLSERLRRLADYPGGDGHEIPVPNVTSATLRRVATWCAHHRDDPAPPEDDENRLQLGSVASGVYGSGGGGAVFSVWDSEFLNLEPVCLFELLQAAAYLDVRGLVDACCLAVADMIRGRGPEDIRKTFNIKCDLTPQEEEQVRQELAWCHDPPEEKSSDSLPD</sequence>
<dbReference type="Pfam" id="PF03931">
    <property type="entry name" value="Skp1_POZ"/>
    <property type="match status" value="1"/>
</dbReference>
<name>A0A267EHL5_9PLAT</name>
<dbReference type="Proteomes" id="UP000215902">
    <property type="component" value="Unassembled WGS sequence"/>
</dbReference>
<dbReference type="SUPFAM" id="SSF81382">
    <property type="entry name" value="Skp1 dimerisation domain-like"/>
    <property type="match status" value="1"/>
</dbReference>
<evidence type="ECO:0000256" key="2">
    <source>
        <dbReference type="ARBA" id="ARBA00022786"/>
    </source>
</evidence>
<dbReference type="STRING" id="282301.A0A267EHL5"/>
<evidence type="ECO:0000256" key="1">
    <source>
        <dbReference type="ARBA" id="ARBA00009993"/>
    </source>
</evidence>
<dbReference type="InterPro" id="IPR036296">
    <property type="entry name" value="SKP1-like_dim_sf"/>
</dbReference>
<feature type="domain" description="SKP1 component POZ" evidence="5">
    <location>
        <begin position="6"/>
        <end position="66"/>
    </location>
</feature>
<reference evidence="6 7" key="1">
    <citation type="submission" date="2017-06" db="EMBL/GenBank/DDBJ databases">
        <title>A platform for efficient transgenesis in Macrostomum lignano, a flatworm model organism for stem cell research.</title>
        <authorList>
            <person name="Berezikov E."/>
        </authorList>
    </citation>
    <scope>NUCLEOTIDE SEQUENCE [LARGE SCALE GENOMIC DNA]</scope>
    <source>
        <strain evidence="6">DV1</strain>
        <tissue evidence="6">Whole organism</tissue>
    </source>
</reference>
<dbReference type="EMBL" id="NIVC01002154">
    <property type="protein sequence ID" value="PAA60417.1"/>
    <property type="molecule type" value="Genomic_DNA"/>
</dbReference>
<dbReference type="InterPro" id="IPR011333">
    <property type="entry name" value="SKP1/BTB/POZ_sf"/>
</dbReference>
<dbReference type="SMART" id="SM00512">
    <property type="entry name" value="Skp1"/>
    <property type="match status" value="1"/>
</dbReference>
<feature type="domain" description="SKP1 component dimerisation" evidence="4">
    <location>
        <begin position="126"/>
        <end position="172"/>
    </location>
</feature>
<feature type="region of interest" description="Disordered" evidence="3">
    <location>
        <begin position="166"/>
        <end position="186"/>
    </location>
</feature>
<evidence type="ECO:0000313" key="7">
    <source>
        <dbReference type="Proteomes" id="UP000215902"/>
    </source>
</evidence>
<feature type="compositionally biased region" description="Basic and acidic residues" evidence="3">
    <location>
        <begin position="174"/>
        <end position="186"/>
    </location>
</feature>
<comment type="similarity">
    <text evidence="1">Belongs to the SKP1 family.</text>
</comment>
<dbReference type="AlphaFoldDB" id="A0A267EHL5"/>
<evidence type="ECO:0000256" key="3">
    <source>
        <dbReference type="SAM" id="MobiDB-lite"/>
    </source>
</evidence>
<dbReference type="GO" id="GO:0006511">
    <property type="term" value="P:ubiquitin-dependent protein catabolic process"/>
    <property type="evidence" value="ECO:0007669"/>
    <property type="project" value="InterPro"/>
</dbReference>
<dbReference type="InterPro" id="IPR016073">
    <property type="entry name" value="Skp1_comp_POZ"/>
</dbReference>
<dbReference type="InterPro" id="IPR016072">
    <property type="entry name" value="Skp1_comp_dimer"/>
</dbReference>
<proteinExistence type="inferred from homology"/>
<evidence type="ECO:0000259" key="5">
    <source>
        <dbReference type="Pfam" id="PF03931"/>
    </source>
</evidence>
<dbReference type="PIRSF" id="PIRSF028729">
    <property type="entry name" value="E3_ubiquit_lig_SCF_Skp"/>
    <property type="match status" value="1"/>
</dbReference>
<dbReference type="InterPro" id="IPR001232">
    <property type="entry name" value="SKP1-like"/>
</dbReference>